<dbReference type="EMBL" id="CP025491">
    <property type="protein sequence ID" value="AUH73986.1"/>
    <property type="molecule type" value="Genomic_DNA"/>
</dbReference>
<evidence type="ECO:0000313" key="2">
    <source>
        <dbReference type="Proteomes" id="UP000234343"/>
    </source>
</evidence>
<dbReference type="AlphaFoldDB" id="A0A2H5FR38"/>
<reference evidence="1 2" key="1">
    <citation type="submission" date="2017-12" db="EMBL/GenBank/DDBJ databases">
        <title>Legionella sainthelensi LA01-117, whole genome sequence of a clinical isolate from New Zealand.</title>
        <authorList>
            <person name="Cree S.L."/>
            <person name="Slow S."/>
            <person name="Kennedy M.A."/>
            <person name="Murdoch D.R."/>
            <person name="Biggs P.J."/>
            <person name="Anderson T."/>
        </authorList>
    </citation>
    <scope>NUCLEOTIDE SEQUENCE [LARGE SCALE GENOMIC DNA]</scope>
    <source>
        <strain evidence="1 2">LA01-117</strain>
    </source>
</reference>
<accession>A0A2H5FR38</accession>
<keyword evidence="2" id="KW-1185">Reference proteome</keyword>
<dbReference type="Proteomes" id="UP000234343">
    <property type="component" value="Chromosome"/>
</dbReference>
<gene>
    <name evidence="1" type="ORF">CAB17_12840</name>
</gene>
<evidence type="ECO:0000313" key="1">
    <source>
        <dbReference type="EMBL" id="AUH73986.1"/>
    </source>
</evidence>
<organism evidence="1 2">
    <name type="scientific">Legionella sainthelensi</name>
    <dbReference type="NCBI Taxonomy" id="28087"/>
    <lineage>
        <taxon>Bacteria</taxon>
        <taxon>Pseudomonadati</taxon>
        <taxon>Pseudomonadota</taxon>
        <taxon>Gammaproteobacteria</taxon>
        <taxon>Legionellales</taxon>
        <taxon>Legionellaceae</taxon>
        <taxon>Legionella</taxon>
    </lineage>
</organism>
<sequence length="162" mass="19410">MLLDNHLNYLIYPKECSVNNLKENIFQIMEDIESHSINTPLEVYYKSINESYGRHRRDSGQFHRLLKKLLKQKNLLKANSRLAFVLKKEQLHLFKQALYFLDIDSKSKGNAFIVYLWMIALKATRSRVSQVIKQIWKARLSIQKMNKRHENEFQEFYTLCKV</sequence>
<dbReference type="KEGG" id="lsh:CAB17_12840"/>
<proteinExistence type="predicted"/>
<protein>
    <submittedName>
        <fullName evidence="1">Uncharacterized protein</fullName>
    </submittedName>
</protein>
<name>A0A2H5FR38_9GAMM</name>